<accession>A0A0T6B1J8</accession>
<evidence type="ECO:0000256" key="1">
    <source>
        <dbReference type="ARBA" id="ARBA00009885"/>
    </source>
</evidence>
<feature type="coiled-coil region" evidence="4">
    <location>
        <begin position="175"/>
        <end position="202"/>
    </location>
</feature>
<dbReference type="GO" id="GO:0005634">
    <property type="term" value="C:nucleus"/>
    <property type="evidence" value="ECO:0007669"/>
    <property type="project" value="TreeGrafter"/>
</dbReference>
<dbReference type="PANTHER" id="PTHR12775:SF0">
    <property type="entry name" value="REPLICATION TERMINATION FACTOR 2"/>
    <property type="match status" value="1"/>
</dbReference>
<comment type="caution">
    <text evidence="5">The sequence shown here is derived from an EMBL/GenBank/DDBJ whole genome shotgun (WGS) entry which is preliminary data.</text>
</comment>
<dbReference type="CDD" id="cd16653">
    <property type="entry name" value="RING-like_Rtf2"/>
    <property type="match status" value="1"/>
</dbReference>
<evidence type="ECO:0000256" key="3">
    <source>
        <dbReference type="ARBA" id="ARBA00030367"/>
    </source>
</evidence>
<evidence type="ECO:0000256" key="2">
    <source>
        <dbReference type="ARBA" id="ARBA00015157"/>
    </source>
</evidence>
<dbReference type="EMBL" id="LJIG01016325">
    <property type="protein sequence ID" value="KRT80941.1"/>
    <property type="molecule type" value="Genomic_DNA"/>
</dbReference>
<dbReference type="InterPro" id="IPR006735">
    <property type="entry name" value="Rtf2"/>
</dbReference>
<dbReference type="PANTHER" id="PTHR12775">
    <property type="entry name" value="PROTEIN C20ORF43 HOMOLOG"/>
    <property type="match status" value="1"/>
</dbReference>
<dbReference type="Pfam" id="PF04641">
    <property type="entry name" value="Rtf2"/>
    <property type="match status" value="1"/>
</dbReference>
<dbReference type="GO" id="GO:0006274">
    <property type="term" value="P:DNA replication termination"/>
    <property type="evidence" value="ECO:0007669"/>
    <property type="project" value="TreeGrafter"/>
</dbReference>
<sequence length="227" mass="25833">MGCDGGTIPRRDELVKVKKKPEAKDKDSELSFQWKHCCITQQALKAPIVTCGLGRLYNKEALIEALINRDILPESAHHIKNLKDVKTLNLTPNPAYTVTERREGELENQTAPYICPVIGLEMSGKFRFVALWSCGCVFSERALKEINTNTCHKCQKQFIGDDVVILNGNEEDLVLMRIRMEKRKLEMKKNKVKKLKVKQEETELSETPGKSETVNAVSDFVNKSLKW</sequence>
<comment type="similarity">
    <text evidence="1">Belongs to the rtf2 family.</text>
</comment>
<gene>
    <name evidence="5" type="ORF">AMK59_5695</name>
</gene>
<evidence type="ECO:0000313" key="6">
    <source>
        <dbReference type="Proteomes" id="UP000051574"/>
    </source>
</evidence>
<proteinExistence type="inferred from homology"/>
<evidence type="ECO:0000313" key="5">
    <source>
        <dbReference type="EMBL" id="KRT80941.1"/>
    </source>
</evidence>
<dbReference type="InterPro" id="IPR027799">
    <property type="entry name" value="Rtf2_RING-finger"/>
</dbReference>
<dbReference type="OrthoDB" id="247013at2759"/>
<name>A0A0T6B1J8_9SCAR</name>
<keyword evidence="4" id="KW-0175">Coiled coil</keyword>
<protein>
    <recommendedName>
        <fullName evidence="2">Replication termination factor 2</fullName>
    </recommendedName>
    <alternativeName>
        <fullName evidence="3">Replication termination factor 2 domain-containing protein 1</fullName>
    </alternativeName>
</protein>
<dbReference type="Proteomes" id="UP000051574">
    <property type="component" value="Unassembled WGS sequence"/>
</dbReference>
<keyword evidence="6" id="KW-1185">Reference proteome</keyword>
<evidence type="ECO:0000256" key="4">
    <source>
        <dbReference type="SAM" id="Coils"/>
    </source>
</evidence>
<dbReference type="AlphaFoldDB" id="A0A0T6B1J8"/>
<organism evidence="5 6">
    <name type="scientific">Oryctes borbonicus</name>
    <dbReference type="NCBI Taxonomy" id="1629725"/>
    <lineage>
        <taxon>Eukaryota</taxon>
        <taxon>Metazoa</taxon>
        <taxon>Ecdysozoa</taxon>
        <taxon>Arthropoda</taxon>
        <taxon>Hexapoda</taxon>
        <taxon>Insecta</taxon>
        <taxon>Pterygota</taxon>
        <taxon>Neoptera</taxon>
        <taxon>Endopterygota</taxon>
        <taxon>Coleoptera</taxon>
        <taxon>Polyphaga</taxon>
        <taxon>Scarabaeiformia</taxon>
        <taxon>Scarabaeidae</taxon>
        <taxon>Dynastinae</taxon>
        <taxon>Oryctes</taxon>
    </lineage>
</organism>
<reference evidence="5 6" key="1">
    <citation type="submission" date="2015-09" db="EMBL/GenBank/DDBJ databases">
        <title>Draft genome of the scarab beetle Oryctes borbonicus.</title>
        <authorList>
            <person name="Meyer J.M."/>
            <person name="Markov G.V."/>
            <person name="Baskaran P."/>
            <person name="Herrmann M."/>
            <person name="Sommer R.J."/>
            <person name="Roedelsperger C."/>
        </authorList>
    </citation>
    <scope>NUCLEOTIDE SEQUENCE [LARGE SCALE GENOMIC DNA]</scope>
    <source>
        <strain evidence="5">OB123</strain>
        <tissue evidence="5">Whole animal</tissue>
    </source>
</reference>